<dbReference type="PANTHER" id="PTHR35603">
    <property type="match status" value="1"/>
</dbReference>
<organism evidence="5 6">
    <name type="scientific">Noviherbaspirillum humi</name>
    <dbReference type="NCBI Taxonomy" id="1688639"/>
    <lineage>
        <taxon>Bacteria</taxon>
        <taxon>Pseudomonadati</taxon>
        <taxon>Pseudomonadota</taxon>
        <taxon>Betaproteobacteria</taxon>
        <taxon>Burkholderiales</taxon>
        <taxon>Oxalobacteraceae</taxon>
        <taxon>Noviherbaspirillum</taxon>
    </lineage>
</organism>
<keyword evidence="2" id="KW-0472">Membrane</keyword>
<dbReference type="EMBL" id="FZOT01000001">
    <property type="protein sequence ID" value="SNS22669.1"/>
    <property type="molecule type" value="Genomic_DNA"/>
</dbReference>
<evidence type="ECO:0000313" key="6">
    <source>
        <dbReference type="Proteomes" id="UP000198284"/>
    </source>
</evidence>
<name>A0A239CRV1_9BURK</name>
<dbReference type="GO" id="GO:0019867">
    <property type="term" value="C:outer membrane"/>
    <property type="evidence" value="ECO:0007669"/>
    <property type="project" value="InterPro"/>
</dbReference>
<dbReference type="InterPro" id="IPR051407">
    <property type="entry name" value="Bact_OM_lipoprot/Surf_antigen"/>
</dbReference>
<keyword evidence="5" id="KW-0449">Lipoprotein</keyword>
<feature type="domain" description="Glycine zipper 2TM" evidence="4">
    <location>
        <begin position="57"/>
        <end position="97"/>
    </location>
</feature>
<gene>
    <name evidence="5" type="ORF">SAMN06265795_101610</name>
</gene>
<evidence type="ECO:0000256" key="3">
    <source>
        <dbReference type="SAM" id="SignalP"/>
    </source>
</evidence>
<evidence type="ECO:0000259" key="4">
    <source>
        <dbReference type="Pfam" id="PF05433"/>
    </source>
</evidence>
<dbReference type="OrthoDB" id="5298161at2"/>
<sequence>MRHALGLAALLLALSGCATQEAPPAVIGSTQGTTLVQVGRITEVRDRTIADPARGVGAMVGTVVGAVLGSTIGSGYGSTAASVGGSIAGGVAGNAMEKSANTRTETQVTVQLDSGELRTYSVTSGEVFRVGDPVRIVTRNGISQVTR</sequence>
<evidence type="ECO:0000256" key="2">
    <source>
        <dbReference type="ARBA" id="ARBA00023136"/>
    </source>
</evidence>
<accession>A0A239CRV1</accession>
<evidence type="ECO:0000256" key="1">
    <source>
        <dbReference type="ARBA" id="ARBA00004370"/>
    </source>
</evidence>
<feature type="signal peptide" evidence="3">
    <location>
        <begin position="1"/>
        <end position="18"/>
    </location>
</feature>
<dbReference type="RefSeq" id="WP_089397786.1">
    <property type="nucleotide sequence ID" value="NZ_FZOT01000001.1"/>
</dbReference>
<keyword evidence="3" id="KW-0732">Signal</keyword>
<dbReference type="InterPro" id="IPR008816">
    <property type="entry name" value="Gly_zipper_2TM_dom"/>
</dbReference>
<proteinExistence type="predicted"/>
<dbReference type="Pfam" id="PF05433">
    <property type="entry name" value="Rick_17kDa_Anti"/>
    <property type="match status" value="1"/>
</dbReference>
<evidence type="ECO:0000313" key="5">
    <source>
        <dbReference type="EMBL" id="SNS22669.1"/>
    </source>
</evidence>
<dbReference type="PROSITE" id="PS51257">
    <property type="entry name" value="PROKAR_LIPOPROTEIN"/>
    <property type="match status" value="1"/>
</dbReference>
<comment type="subcellular location">
    <subcellularLocation>
        <location evidence="1">Membrane</location>
    </subcellularLocation>
</comment>
<protein>
    <submittedName>
        <fullName evidence="5">Outer membrane lipoprotein SlyB</fullName>
    </submittedName>
</protein>
<dbReference type="AlphaFoldDB" id="A0A239CRV1"/>
<dbReference type="PANTHER" id="PTHR35603:SF2">
    <property type="entry name" value="OUTER MEMBRANE LIPOPROTEIN"/>
    <property type="match status" value="1"/>
</dbReference>
<dbReference type="Proteomes" id="UP000198284">
    <property type="component" value="Unassembled WGS sequence"/>
</dbReference>
<feature type="chain" id="PRO_5012624736" evidence="3">
    <location>
        <begin position="19"/>
        <end position="147"/>
    </location>
</feature>
<reference evidence="5 6" key="1">
    <citation type="submission" date="2017-06" db="EMBL/GenBank/DDBJ databases">
        <authorList>
            <person name="Kim H.J."/>
            <person name="Triplett B.A."/>
        </authorList>
    </citation>
    <scope>NUCLEOTIDE SEQUENCE [LARGE SCALE GENOMIC DNA]</scope>
    <source>
        <strain evidence="5 6">U15</strain>
    </source>
</reference>
<keyword evidence="6" id="KW-1185">Reference proteome</keyword>